<feature type="binding site" evidence="9">
    <location>
        <position position="75"/>
    </location>
    <ligand>
        <name>4-amino-2-methyl-5-(diphosphooxymethyl)pyrimidine</name>
        <dbReference type="ChEBI" id="CHEBI:57841"/>
    </ligand>
</feature>
<feature type="binding site" evidence="9">
    <location>
        <position position="95"/>
    </location>
    <ligand>
        <name>Mg(2+)</name>
        <dbReference type="ChEBI" id="CHEBI:18420"/>
    </ligand>
</feature>
<evidence type="ECO:0000256" key="9">
    <source>
        <dbReference type="HAMAP-Rule" id="MF_00097"/>
    </source>
</evidence>
<comment type="catalytic activity">
    <reaction evidence="6 9 10">
        <text>4-methyl-5-(2-phosphooxyethyl)-thiazole + 4-amino-2-methyl-5-(diphosphooxymethyl)pyrimidine + H(+) = thiamine phosphate + diphosphate</text>
        <dbReference type="Rhea" id="RHEA:22328"/>
        <dbReference type="ChEBI" id="CHEBI:15378"/>
        <dbReference type="ChEBI" id="CHEBI:33019"/>
        <dbReference type="ChEBI" id="CHEBI:37575"/>
        <dbReference type="ChEBI" id="CHEBI:57841"/>
        <dbReference type="ChEBI" id="CHEBI:58296"/>
        <dbReference type="EC" id="2.5.1.3"/>
    </reaction>
</comment>
<sequence>MNRVDRTPVDLRLYAIVGLPDTDGRDLVDLVGRAVAGGATLVQLREKQADTRRLVELARALAKTLAGTGVPLLVNDRVDVALAAQVDGVHLGQSDMDPHDARRLLGPDAIIGWTLKTPVHARALADVPVDYGCIGGVFATTSKDNPEPPIGLAGLAETVAAGRAAVPGMPLGAIAGIDETNARAVIGSGADGIAVISAIFRRKDPTASARGLRRLVDEALAARGA</sequence>
<protein>
    <recommendedName>
        <fullName evidence="9">Thiamine-phosphate synthase</fullName>
        <shortName evidence="9">TP synthase</shortName>
        <shortName evidence="9">TPS</shortName>
        <ecNumber evidence="9">2.5.1.3</ecNumber>
    </recommendedName>
    <alternativeName>
        <fullName evidence="9">Thiamine-phosphate pyrophosphorylase</fullName>
        <shortName evidence="9">TMP pyrophosphorylase</shortName>
        <shortName evidence="9">TMP-PPase</shortName>
    </alternativeName>
</protein>
<reference evidence="13 14" key="1">
    <citation type="journal article" date="2014" name="Int. J. Syst. Evol. Microbiol.">
        <title>Complete genome sequence of Corynebacterium casei LMG S-19264T (=DSM 44701T), isolated from a smear-ripened cheese.</title>
        <authorList>
            <consortium name="US DOE Joint Genome Institute (JGI-PGF)"/>
            <person name="Walter F."/>
            <person name="Albersmeier A."/>
            <person name="Kalinowski J."/>
            <person name="Ruckert C."/>
        </authorList>
    </citation>
    <scope>NUCLEOTIDE SEQUENCE [LARGE SCALE GENOMIC DNA]</scope>
    <source>
        <strain evidence="13 14">CGMCC 1.9161</strain>
    </source>
</reference>
<evidence type="ECO:0000313" key="14">
    <source>
        <dbReference type="Proteomes" id="UP000600449"/>
    </source>
</evidence>
<dbReference type="EC" id="2.5.1.3" evidence="9"/>
<proteinExistence type="inferred from homology"/>
<dbReference type="Pfam" id="PF02581">
    <property type="entry name" value="TMP-TENI"/>
    <property type="match status" value="1"/>
</dbReference>
<evidence type="ECO:0000256" key="7">
    <source>
        <dbReference type="ARBA" id="ARBA00047851"/>
    </source>
</evidence>
<organism evidence="13 14">
    <name type="scientific">Salinarimonas ramus</name>
    <dbReference type="NCBI Taxonomy" id="690164"/>
    <lineage>
        <taxon>Bacteria</taxon>
        <taxon>Pseudomonadati</taxon>
        <taxon>Pseudomonadota</taxon>
        <taxon>Alphaproteobacteria</taxon>
        <taxon>Hyphomicrobiales</taxon>
        <taxon>Salinarimonadaceae</taxon>
        <taxon>Salinarimonas</taxon>
    </lineage>
</organism>
<evidence type="ECO:0000256" key="5">
    <source>
        <dbReference type="ARBA" id="ARBA00022977"/>
    </source>
</evidence>
<evidence type="ECO:0000256" key="4">
    <source>
        <dbReference type="ARBA" id="ARBA00022842"/>
    </source>
</evidence>
<feature type="binding site" evidence="9">
    <location>
        <position position="76"/>
    </location>
    <ligand>
        <name>Mg(2+)</name>
        <dbReference type="ChEBI" id="CHEBI:18420"/>
    </ligand>
</feature>
<feature type="binding site" evidence="9">
    <location>
        <position position="176"/>
    </location>
    <ligand>
        <name>2-[(2R,5Z)-2-carboxy-4-methylthiazol-5(2H)-ylidene]ethyl phosphate</name>
        <dbReference type="ChEBI" id="CHEBI:62899"/>
    </ligand>
</feature>
<dbReference type="Gene3D" id="3.20.20.70">
    <property type="entry name" value="Aldolase class I"/>
    <property type="match status" value="1"/>
</dbReference>
<evidence type="ECO:0000256" key="1">
    <source>
        <dbReference type="ARBA" id="ARBA00005165"/>
    </source>
</evidence>
<comment type="catalytic activity">
    <reaction evidence="8 9 10">
        <text>2-[(2R,5Z)-2-carboxy-4-methylthiazol-5(2H)-ylidene]ethyl phosphate + 4-amino-2-methyl-5-(diphosphooxymethyl)pyrimidine + 2 H(+) = thiamine phosphate + CO2 + diphosphate</text>
        <dbReference type="Rhea" id="RHEA:47844"/>
        <dbReference type="ChEBI" id="CHEBI:15378"/>
        <dbReference type="ChEBI" id="CHEBI:16526"/>
        <dbReference type="ChEBI" id="CHEBI:33019"/>
        <dbReference type="ChEBI" id="CHEBI:37575"/>
        <dbReference type="ChEBI" id="CHEBI:57841"/>
        <dbReference type="ChEBI" id="CHEBI:62899"/>
        <dbReference type="EC" id="2.5.1.3"/>
    </reaction>
</comment>
<name>A0A917Q5U2_9HYPH</name>
<dbReference type="PANTHER" id="PTHR20857">
    <property type="entry name" value="THIAMINE-PHOSPHATE PYROPHOSPHORYLASE"/>
    <property type="match status" value="1"/>
</dbReference>
<dbReference type="AlphaFoldDB" id="A0A917Q5U2"/>
<evidence type="ECO:0000313" key="13">
    <source>
        <dbReference type="EMBL" id="GGK19610.1"/>
    </source>
</evidence>
<dbReference type="CDD" id="cd00564">
    <property type="entry name" value="TMP_TenI"/>
    <property type="match status" value="1"/>
</dbReference>
<comment type="caution">
    <text evidence="13">The sequence shown here is derived from an EMBL/GenBank/DDBJ whole genome shotgun (WGS) entry which is preliminary data.</text>
</comment>
<feature type="binding site" evidence="9">
    <location>
        <begin position="43"/>
        <end position="47"/>
    </location>
    <ligand>
        <name>4-amino-2-methyl-5-(diphosphooxymethyl)pyrimidine</name>
        <dbReference type="ChEBI" id="CHEBI:57841"/>
    </ligand>
</feature>
<evidence type="ECO:0000256" key="3">
    <source>
        <dbReference type="ARBA" id="ARBA00022723"/>
    </source>
</evidence>
<evidence type="ECO:0000256" key="8">
    <source>
        <dbReference type="ARBA" id="ARBA00047883"/>
    </source>
</evidence>
<comment type="similarity">
    <text evidence="9 10">Belongs to the thiamine-phosphate synthase family.</text>
</comment>
<dbReference type="GO" id="GO:0004789">
    <property type="term" value="F:thiamine-phosphate diphosphorylase activity"/>
    <property type="evidence" value="ECO:0007669"/>
    <property type="project" value="UniProtKB-UniRule"/>
</dbReference>
<dbReference type="GO" id="GO:0009229">
    <property type="term" value="P:thiamine diphosphate biosynthetic process"/>
    <property type="evidence" value="ECO:0007669"/>
    <property type="project" value="UniProtKB-UniRule"/>
</dbReference>
<evidence type="ECO:0000256" key="10">
    <source>
        <dbReference type="RuleBase" id="RU003826"/>
    </source>
</evidence>
<dbReference type="SUPFAM" id="SSF51391">
    <property type="entry name" value="Thiamin phosphate synthase"/>
    <property type="match status" value="1"/>
</dbReference>
<dbReference type="GO" id="GO:0005737">
    <property type="term" value="C:cytoplasm"/>
    <property type="evidence" value="ECO:0007669"/>
    <property type="project" value="TreeGrafter"/>
</dbReference>
<feature type="binding site" evidence="9">
    <location>
        <position position="143"/>
    </location>
    <ligand>
        <name>4-amino-2-methyl-5-(diphosphooxymethyl)pyrimidine</name>
        <dbReference type="ChEBI" id="CHEBI:57841"/>
    </ligand>
</feature>
<feature type="binding site" evidence="9">
    <location>
        <begin position="140"/>
        <end position="142"/>
    </location>
    <ligand>
        <name>2-[(2R,5Z)-2-carboxy-4-methylthiazol-5(2H)-ylidene]ethyl phosphate</name>
        <dbReference type="ChEBI" id="CHEBI:62899"/>
    </ligand>
</feature>
<dbReference type="Proteomes" id="UP000600449">
    <property type="component" value="Unassembled WGS sequence"/>
</dbReference>
<dbReference type="RefSeq" id="WP_188908735.1">
    <property type="nucleotide sequence ID" value="NZ_BMMF01000001.1"/>
</dbReference>
<evidence type="ECO:0000256" key="11">
    <source>
        <dbReference type="RuleBase" id="RU004253"/>
    </source>
</evidence>
<dbReference type="GO" id="GO:0009228">
    <property type="term" value="P:thiamine biosynthetic process"/>
    <property type="evidence" value="ECO:0007669"/>
    <property type="project" value="UniProtKB-KW"/>
</dbReference>
<dbReference type="InterPro" id="IPR013785">
    <property type="entry name" value="Aldolase_TIM"/>
</dbReference>
<dbReference type="HAMAP" id="MF_00097">
    <property type="entry name" value="TMP_synthase"/>
    <property type="match status" value="1"/>
</dbReference>
<dbReference type="GO" id="GO:0000287">
    <property type="term" value="F:magnesium ion binding"/>
    <property type="evidence" value="ECO:0007669"/>
    <property type="project" value="UniProtKB-UniRule"/>
</dbReference>
<keyword evidence="5 9" id="KW-0784">Thiamine biosynthesis</keyword>
<dbReference type="InterPro" id="IPR036206">
    <property type="entry name" value="ThiamineP_synth_sf"/>
</dbReference>
<accession>A0A917Q5U2</accession>
<dbReference type="PANTHER" id="PTHR20857:SF15">
    <property type="entry name" value="THIAMINE-PHOSPHATE SYNTHASE"/>
    <property type="match status" value="1"/>
</dbReference>
<dbReference type="NCBIfam" id="TIGR00693">
    <property type="entry name" value="thiE"/>
    <property type="match status" value="1"/>
</dbReference>
<keyword evidence="4 9" id="KW-0460">Magnesium</keyword>
<feature type="binding site" evidence="9">
    <location>
        <begin position="196"/>
        <end position="197"/>
    </location>
    <ligand>
        <name>2-[(2R,5Z)-2-carboxy-4-methylthiazol-5(2H)-ylidene]ethyl phosphate</name>
        <dbReference type="ChEBI" id="CHEBI:62899"/>
    </ligand>
</feature>
<keyword evidence="2 9" id="KW-0808">Transferase</keyword>
<evidence type="ECO:0000259" key="12">
    <source>
        <dbReference type="Pfam" id="PF02581"/>
    </source>
</evidence>
<evidence type="ECO:0000256" key="6">
    <source>
        <dbReference type="ARBA" id="ARBA00047334"/>
    </source>
</evidence>
<comment type="cofactor">
    <cofactor evidence="9">
        <name>Mg(2+)</name>
        <dbReference type="ChEBI" id="CHEBI:18420"/>
    </cofactor>
    <text evidence="9">Binds 1 Mg(2+) ion per subunit.</text>
</comment>
<dbReference type="EMBL" id="BMMF01000001">
    <property type="protein sequence ID" value="GGK19610.1"/>
    <property type="molecule type" value="Genomic_DNA"/>
</dbReference>
<keyword evidence="3 9" id="KW-0479">Metal-binding</keyword>
<comment type="catalytic activity">
    <reaction evidence="7 9 10">
        <text>2-(2-carboxy-4-methylthiazol-5-yl)ethyl phosphate + 4-amino-2-methyl-5-(diphosphooxymethyl)pyrimidine + 2 H(+) = thiamine phosphate + CO2 + diphosphate</text>
        <dbReference type="Rhea" id="RHEA:47848"/>
        <dbReference type="ChEBI" id="CHEBI:15378"/>
        <dbReference type="ChEBI" id="CHEBI:16526"/>
        <dbReference type="ChEBI" id="CHEBI:33019"/>
        <dbReference type="ChEBI" id="CHEBI:37575"/>
        <dbReference type="ChEBI" id="CHEBI:57841"/>
        <dbReference type="ChEBI" id="CHEBI:62890"/>
        <dbReference type="EC" id="2.5.1.3"/>
    </reaction>
</comment>
<dbReference type="InterPro" id="IPR022998">
    <property type="entry name" value="ThiamineP_synth_TenI"/>
</dbReference>
<evidence type="ECO:0000256" key="2">
    <source>
        <dbReference type="ARBA" id="ARBA00022679"/>
    </source>
</evidence>
<gene>
    <name evidence="9 13" type="primary">thiE</name>
    <name evidence="13" type="ORF">GCM10011322_02910</name>
</gene>
<feature type="binding site" evidence="9">
    <location>
        <position position="114"/>
    </location>
    <ligand>
        <name>4-amino-2-methyl-5-(diphosphooxymethyl)pyrimidine</name>
        <dbReference type="ChEBI" id="CHEBI:57841"/>
    </ligand>
</feature>
<comment type="function">
    <text evidence="9">Condenses 4-methyl-5-(beta-hydroxyethyl)thiazole monophosphate (THZ-P) and 2-methyl-4-amino-5-hydroxymethyl pyrimidine pyrophosphate (HMP-PP) to form thiamine monophosphate (TMP).</text>
</comment>
<feature type="domain" description="Thiamine phosphate synthase/TenI" evidence="12">
    <location>
        <begin position="13"/>
        <end position="199"/>
    </location>
</feature>
<dbReference type="InterPro" id="IPR034291">
    <property type="entry name" value="TMP_synthase"/>
</dbReference>
<keyword evidence="14" id="KW-1185">Reference proteome</keyword>
<comment type="pathway">
    <text evidence="1 9 11">Cofactor biosynthesis; thiamine diphosphate biosynthesis; thiamine phosphate from 4-amino-2-methyl-5-diphosphomethylpyrimidine and 4-methyl-5-(2-phosphoethyl)-thiazole: step 1/1.</text>
</comment>